<dbReference type="EMBL" id="JAFCLK010000025">
    <property type="protein sequence ID" value="MBR1138921.1"/>
    <property type="molecule type" value="Genomic_DNA"/>
</dbReference>
<dbReference type="InterPro" id="IPR035897">
    <property type="entry name" value="Toll_tir_struct_dom_sf"/>
</dbReference>
<dbReference type="InterPro" id="IPR000157">
    <property type="entry name" value="TIR_dom"/>
</dbReference>
<dbReference type="InterPro" id="IPR049052">
    <property type="entry name" value="nSTAND1"/>
</dbReference>
<accession>A0ABS5GC88</accession>
<dbReference type="Pfam" id="PF05226">
    <property type="entry name" value="CHASE2"/>
    <property type="match status" value="1"/>
</dbReference>
<feature type="transmembrane region" description="Helical" evidence="1">
    <location>
        <begin position="1071"/>
        <end position="1093"/>
    </location>
</feature>
<comment type="caution">
    <text evidence="3">The sequence shown here is derived from an EMBL/GenBank/DDBJ whole genome shotgun (WGS) entry which is preliminary data.</text>
</comment>
<organism evidence="3 4">
    <name type="scientific">Bradyrhizobium denitrificans</name>
    <dbReference type="NCBI Taxonomy" id="2734912"/>
    <lineage>
        <taxon>Bacteria</taxon>
        <taxon>Pseudomonadati</taxon>
        <taxon>Pseudomonadota</taxon>
        <taxon>Alphaproteobacteria</taxon>
        <taxon>Hyphomicrobiales</taxon>
        <taxon>Nitrobacteraceae</taxon>
        <taxon>Bradyrhizobium</taxon>
    </lineage>
</organism>
<evidence type="ECO:0000259" key="2">
    <source>
        <dbReference type="PROSITE" id="PS50104"/>
    </source>
</evidence>
<feature type="transmembrane region" description="Helical" evidence="1">
    <location>
        <begin position="1011"/>
        <end position="1033"/>
    </location>
</feature>
<dbReference type="SMART" id="SM01080">
    <property type="entry name" value="CHASE2"/>
    <property type="match status" value="1"/>
</dbReference>
<dbReference type="Pfam" id="PF20703">
    <property type="entry name" value="nSTAND1"/>
    <property type="match status" value="1"/>
</dbReference>
<name>A0ABS5GC88_9BRAD</name>
<dbReference type="Pfam" id="PF13676">
    <property type="entry name" value="TIR_2"/>
    <property type="match status" value="1"/>
</dbReference>
<dbReference type="RefSeq" id="WP_172244048.1">
    <property type="nucleotide sequence ID" value="NZ_JABFDP010000060.1"/>
</dbReference>
<proteinExistence type="predicted"/>
<keyword evidence="1" id="KW-0812">Transmembrane</keyword>
<dbReference type="InterPro" id="IPR007890">
    <property type="entry name" value="CHASE2"/>
</dbReference>
<sequence>MSRIFLSHSSKDNGSAVALRDWLAGQGWDDVFLDLDPQRGIAAGDRWARALNQAVQRCEAVLFLVSRAWVTSDWCLREFNLAHRLNKRLFGLLIENIPVGELPVALTGTWQTVALSSGRDHVVLRAVLPGSHDEVQVSFSQEGLTRLRIGLERAGLDARFFAWPPEGDPHRAPYRGLKSLEAADAGVFFGREAPTVEMLDRIRGIKDGVSLPWLVLLGASGAGKSSFLRAGLLPRLRRDDRNYIPLPVIRPGRGAIHGDTGLARSLESAVAACELSRPYLEVREAVEAGAAGLRPLLRALLVRAREALVAEEAGVKAPLLVFAIDQGEELFLAEGAAEGAALLELLRELSSVDDPAILVLIAIRSDAYEQLQTTKHLEGISQQTVSLTPMPRGAYQAVIEGPATRLKEIGRSFVIEPALTQALLADIDEGGTRDALPLLSFTLERLYLEYGAQDRLTLSDYDALGRITGSIEAAIERALRAADTDSRIPRDRDARLALLRRGLIPWLAGIDPDTGSARRQRARLSEIPDEARPLIDYLVEERLLSIDVSEGTGERTIEAAHEALLRQWGLLKGWLEEDFGVLASLESVKRAARDWAANDRREDWLAHRGSRLEDVERLLLRPDLVSKLDTTDREYLASCTNKVTAERKIKLQEEQERRRLESTLAEATSLPTLRLRSKLLYSAVVLLLTAAALLLRVYDPWFVQTARNFAFDTYQQFDSEPVPQGPTRIVAIDDESLGRIGQWPWPRSVMSDIVNALAGKGAAVIGLDSILAEPDRMSPERIAGTWSREPRSGLSPSANDRALAVAMQSAKVVLALGPSPVKSSGPPSRLTEFVSVGEDPATHLFSIPGTVKNLDILELAAKGVGSTNGRFDLDGLIRRVPLVWKTDWGLAPSLPLEMLRIFNGDKFILIRSDAVGVEQIGLKGIHISTDEHGAVFPRFRVSDRQSDIPVWKLMAGEIGEEDIKDRMILIGATATGLASVVQTSKGALYSVDFYRQILDNILSGRLLWRPSFAIAIELIMTALSAGALALLLLNRDLVSFLVVAFGMEGLILAIGEFAYRQYSMLIDVSYPIAILLIISLVFLVFLYVAIAANRRRASLEMKRSSTHRAA</sequence>
<gene>
    <name evidence="3" type="ORF">JQ619_24445</name>
</gene>
<keyword evidence="1" id="KW-1133">Transmembrane helix</keyword>
<dbReference type="SUPFAM" id="SSF52200">
    <property type="entry name" value="Toll/Interleukin receptor TIR domain"/>
    <property type="match status" value="1"/>
</dbReference>
<dbReference type="Proteomes" id="UP001314635">
    <property type="component" value="Unassembled WGS sequence"/>
</dbReference>
<reference evidence="4" key="1">
    <citation type="journal article" date="2021" name="ISME J.">
        <title>Evolutionary origin and ecological implication of a unique nif island in free-living Bradyrhizobium lineages.</title>
        <authorList>
            <person name="Tao J."/>
        </authorList>
    </citation>
    <scope>NUCLEOTIDE SEQUENCE [LARGE SCALE GENOMIC DNA]</scope>
    <source>
        <strain evidence="4">SZCCT0094</strain>
    </source>
</reference>
<feature type="transmembrane region" description="Helical" evidence="1">
    <location>
        <begin position="1040"/>
        <end position="1059"/>
    </location>
</feature>
<feature type="domain" description="TIR" evidence="2">
    <location>
        <begin position="1"/>
        <end position="151"/>
    </location>
</feature>
<keyword evidence="4" id="KW-1185">Reference proteome</keyword>
<keyword evidence="1" id="KW-0472">Membrane</keyword>
<evidence type="ECO:0000256" key="1">
    <source>
        <dbReference type="SAM" id="Phobius"/>
    </source>
</evidence>
<evidence type="ECO:0000313" key="3">
    <source>
        <dbReference type="EMBL" id="MBR1138921.1"/>
    </source>
</evidence>
<dbReference type="PROSITE" id="PS50104">
    <property type="entry name" value="TIR"/>
    <property type="match status" value="1"/>
</dbReference>
<evidence type="ECO:0000313" key="4">
    <source>
        <dbReference type="Proteomes" id="UP001314635"/>
    </source>
</evidence>
<dbReference type="Gene3D" id="3.40.50.10140">
    <property type="entry name" value="Toll/interleukin-1 receptor homology (TIR) domain"/>
    <property type="match status" value="1"/>
</dbReference>
<protein>
    <submittedName>
        <fullName evidence="3">CHASE2 domain-containing protein</fullName>
    </submittedName>
</protein>